<reference evidence="8 9" key="1">
    <citation type="submission" date="2021-11" db="EMBL/GenBank/DDBJ databases">
        <authorList>
            <person name="Huq M.A."/>
        </authorList>
    </citation>
    <scope>NUCLEOTIDE SEQUENCE [LARGE SCALE GENOMIC DNA]</scope>
    <source>
        <strain evidence="8 9">MAHUQ-52</strain>
    </source>
</reference>
<dbReference type="PROSITE" id="PS00094">
    <property type="entry name" value="C5_MTASE_1"/>
    <property type="match status" value="1"/>
</dbReference>
<evidence type="ECO:0000256" key="3">
    <source>
        <dbReference type="ARBA" id="ARBA00022679"/>
    </source>
</evidence>
<evidence type="ECO:0000256" key="6">
    <source>
        <dbReference type="ARBA" id="ARBA00047422"/>
    </source>
</evidence>
<evidence type="ECO:0000313" key="8">
    <source>
        <dbReference type="EMBL" id="MCC6070569.1"/>
    </source>
</evidence>
<gene>
    <name evidence="8" type="ORF">LMJ30_06300</name>
</gene>
<comment type="caution">
    <text evidence="8">The sequence shown here is derived from an EMBL/GenBank/DDBJ whole genome shotgun (WGS) entry which is preliminary data.</text>
</comment>
<evidence type="ECO:0000313" key="9">
    <source>
        <dbReference type="Proteomes" id="UP001198701"/>
    </source>
</evidence>
<protein>
    <recommendedName>
        <fullName evidence="1">DNA (cytosine-5-)-methyltransferase</fullName>
        <ecNumber evidence="1">2.1.1.37</ecNumber>
    </recommendedName>
</protein>
<dbReference type="PANTHER" id="PTHR10629:SF52">
    <property type="entry name" value="DNA (CYTOSINE-5)-METHYLTRANSFERASE 1"/>
    <property type="match status" value="1"/>
</dbReference>
<dbReference type="EC" id="2.1.1.37" evidence="1"/>
<dbReference type="PANTHER" id="PTHR10629">
    <property type="entry name" value="CYTOSINE-SPECIFIC METHYLTRANSFERASE"/>
    <property type="match status" value="1"/>
</dbReference>
<dbReference type="InterPro" id="IPR001525">
    <property type="entry name" value="C5_MeTfrase"/>
</dbReference>
<dbReference type="SUPFAM" id="SSF53335">
    <property type="entry name" value="S-adenosyl-L-methionine-dependent methyltransferases"/>
    <property type="match status" value="1"/>
</dbReference>
<dbReference type="GO" id="GO:0032259">
    <property type="term" value="P:methylation"/>
    <property type="evidence" value="ECO:0007669"/>
    <property type="project" value="UniProtKB-KW"/>
</dbReference>
<accession>A0ABS8IPX7</accession>
<dbReference type="Proteomes" id="UP001198701">
    <property type="component" value="Unassembled WGS sequence"/>
</dbReference>
<keyword evidence="9" id="KW-1185">Reference proteome</keyword>
<keyword evidence="4 7" id="KW-0949">S-adenosyl-L-methionine</keyword>
<keyword evidence="2 7" id="KW-0489">Methyltransferase</keyword>
<sequence length="559" mass="61635">MNHIELFAGCGGLSLGLESTGFELLLANELSPMAAETFAFNFFGEDLDGLAAGATVRKHPAKTKWLSSNFAVDQMASRLREDPRGTPPVAEGISDLQETKDLKGSLVIGSIVELNKWLARNDDALNALKTGFGTGGVDLVSGGPPCQSFSMAGMREYSNARNILPQEFANFVKMTQPKMALLENVTGILRPFDVDGEKVYAWFEVAKAFVGANYVPLCLHVNAKFAGVAQNRPRFLMVLFRKDVYLSLAQTCSEDERALMAPSKQFYDRAKADPSLAYSADELPCFDVANARHLSLFRNSFLSPLVKFCDKPYSVRDAIDDLKGKSGARSGYVDYLDSSLARHTRVPAIYAHVPGKAPKNHDLRRNSPLVQRRFRIYQVLSTLPRKVQREVKAILSGDSLVLSDESFDLLAKHQYVGADQSRIKFGSSGKDELIAFLLAHKTKKQTQKALDPLVPAPAALSIPDDACHYENLRTLSVREMARIQSFPDSFVFRSKVTTGGKMRKFEVPQYTQVGNAVPPLLGRALGKIFGELLGRLDKESSLPSFNESSLSRHEETLQA</sequence>
<proteinExistence type="inferred from homology"/>
<comment type="catalytic activity">
    <reaction evidence="6">
        <text>a 2'-deoxycytidine in DNA + S-adenosyl-L-methionine = a 5-methyl-2'-deoxycytidine in DNA + S-adenosyl-L-homocysteine + H(+)</text>
        <dbReference type="Rhea" id="RHEA:13681"/>
        <dbReference type="Rhea" id="RHEA-COMP:11369"/>
        <dbReference type="Rhea" id="RHEA-COMP:11370"/>
        <dbReference type="ChEBI" id="CHEBI:15378"/>
        <dbReference type="ChEBI" id="CHEBI:57856"/>
        <dbReference type="ChEBI" id="CHEBI:59789"/>
        <dbReference type="ChEBI" id="CHEBI:85452"/>
        <dbReference type="ChEBI" id="CHEBI:85454"/>
        <dbReference type="EC" id="2.1.1.37"/>
    </reaction>
</comment>
<evidence type="ECO:0000256" key="4">
    <source>
        <dbReference type="ARBA" id="ARBA00022691"/>
    </source>
</evidence>
<organism evidence="8 9">
    <name type="scientific">Massilia agrisoli</name>
    <dbReference type="NCBI Taxonomy" id="2892444"/>
    <lineage>
        <taxon>Bacteria</taxon>
        <taxon>Pseudomonadati</taxon>
        <taxon>Pseudomonadota</taxon>
        <taxon>Betaproteobacteria</taxon>
        <taxon>Burkholderiales</taxon>
        <taxon>Oxalobacteraceae</taxon>
        <taxon>Telluria group</taxon>
        <taxon>Massilia</taxon>
    </lineage>
</organism>
<dbReference type="PROSITE" id="PS51679">
    <property type="entry name" value="SAM_MT_C5"/>
    <property type="match status" value="1"/>
</dbReference>
<evidence type="ECO:0000256" key="5">
    <source>
        <dbReference type="ARBA" id="ARBA00022747"/>
    </source>
</evidence>
<dbReference type="InterPro" id="IPR018117">
    <property type="entry name" value="C5_DNA_meth_AS"/>
</dbReference>
<evidence type="ECO:0000256" key="7">
    <source>
        <dbReference type="PROSITE-ProRule" id="PRU01016"/>
    </source>
</evidence>
<dbReference type="Gene3D" id="3.40.50.150">
    <property type="entry name" value="Vaccinia Virus protein VP39"/>
    <property type="match status" value="1"/>
</dbReference>
<keyword evidence="3 7" id="KW-0808">Transferase</keyword>
<dbReference type="RefSeq" id="WP_229431486.1">
    <property type="nucleotide sequence ID" value="NZ_JAJHPV010000009.1"/>
</dbReference>
<feature type="active site" evidence="7">
    <location>
        <position position="146"/>
    </location>
</feature>
<evidence type="ECO:0000256" key="2">
    <source>
        <dbReference type="ARBA" id="ARBA00022603"/>
    </source>
</evidence>
<dbReference type="Gene3D" id="3.90.120.10">
    <property type="entry name" value="DNA Methylase, subunit A, domain 2"/>
    <property type="match status" value="1"/>
</dbReference>
<dbReference type="GO" id="GO:0008168">
    <property type="term" value="F:methyltransferase activity"/>
    <property type="evidence" value="ECO:0007669"/>
    <property type="project" value="UniProtKB-KW"/>
</dbReference>
<keyword evidence="5" id="KW-0680">Restriction system</keyword>
<evidence type="ECO:0000256" key="1">
    <source>
        <dbReference type="ARBA" id="ARBA00011975"/>
    </source>
</evidence>
<dbReference type="EMBL" id="JAJHPV010000009">
    <property type="protein sequence ID" value="MCC6070569.1"/>
    <property type="molecule type" value="Genomic_DNA"/>
</dbReference>
<comment type="similarity">
    <text evidence="7">Belongs to the class I-like SAM-binding methyltransferase superfamily. C5-methyltransferase family.</text>
</comment>
<dbReference type="InterPro" id="IPR029063">
    <property type="entry name" value="SAM-dependent_MTases_sf"/>
</dbReference>
<dbReference type="InterPro" id="IPR050390">
    <property type="entry name" value="C5-Methyltransferase"/>
</dbReference>
<name>A0ABS8IPX7_9BURK</name>
<dbReference type="PRINTS" id="PR00105">
    <property type="entry name" value="C5METTRFRASE"/>
</dbReference>
<dbReference type="Pfam" id="PF00145">
    <property type="entry name" value="DNA_methylase"/>
    <property type="match status" value="3"/>
</dbReference>